<dbReference type="AlphaFoldDB" id="A0A969PRB3"/>
<dbReference type="EMBL" id="JAATHJ010000035">
    <property type="protein sequence ID" value="NJP38990.1"/>
    <property type="molecule type" value="Genomic_DNA"/>
</dbReference>
<proteinExistence type="predicted"/>
<sequence>MEMLRYEHGIVKEFGDQEAIVSTPELDYHLKLTEEENGVIQMLLLEKETVYVLVDTEEKRIVFENVLESSEHANPELIDLENDAVDENGFVK</sequence>
<accession>A0A969PRB3</accession>
<protein>
    <submittedName>
        <fullName evidence="1">Uncharacterized protein</fullName>
    </submittedName>
</protein>
<gene>
    <name evidence="1" type="ORF">HCN83_15585</name>
</gene>
<dbReference type="Proteomes" id="UP000752012">
    <property type="component" value="Unassembled WGS sequence"/>
</dbReference>
<name>A0A969PRB3_9BACI</name>
<evidence type="ECO:0000313" key="1">
    <source>
        <dbReference type="EMBL" id="NJP38990.1"/>
    </source>
</evidence>
<comment type="caution">
    <text evidence="1">The sequence shown here is derived from an EMBL/GenBank/DDBJ whole genome shotgun (WGS) entry which is preliminary data.</text>
</comment>
<keyword evidence="2" id="KW-1185">Reference proteome</keyword>
<dbReference type="RefSeq" id="WP_168008990.1">
    <property type="nucleotide sequence ID" value="NZ_JAATHJ010000035.1"/>
</dbReference>
<evidence type="ECO:0000313" key="2">
    <source>
        <dbReference type="Proteomes" id="UP000752012"/>
    </source>
</evidence>
<organism evidence="1 2">
    <name type="scientific">Alkalicoccus luteus</name>
    <dbReference type="NCBI Taxonomy" id="1237094"/>
    <lineage>
        <taxon>Bacteria</taxon>
        <taxon>Bacillati</taxon>
        <taxon>Bacillota</taxon>
        <taxon>Bacilli</taxon>
        <taxon>Bacillales</taxon>
        <taxon>Bacillaceae</taxon>
        <taxon>Alkalicoccus</taxon>
    </lineage>
</organism>
<reference evidence="1 2" key="1">
    <citation type="submission" date="2020-03" db="EMBL/GenBank/DDBJ databases">
        <title>Assessment of the enzymatic potential of alkaline-tolerant lipase obtained from Bacillus luteus H11 (technogenic soil) for the bioremediation of saline soils contaminated with petroleum substances.</title>
        <authorList>
            <person name="Kalwasinska A."/>
        </authorList>
    </citation>
    <scope>NUCLEOTIDE SEQUENCE [LARGE SCALE GENOMIC DNA]</scope>
    <source>
        <strain evidence="1 2">H11</strain>
    </source>
</reference>